<dbReference type="Proteomes" id="UP001165121">
    <property type="component" value="Unassembled WGS sequence"/>
</dbReference>
<evidence type="ECO:0000313" key="4">
    <source>
        <dbReference type="EMBL" id="GMF41121.1"/>
    </source>
</evidence>
<feature type="region of interest" description="Disordered" evidence="2">
    <location>
        <begin position="45"/>
        <end position="69"/>
    </location>
</feature>
<dbReference type="SUPFAM" id="SSF57756">
    <property type="entry name" value="Retrovirus zinc finger-like domains"/>
    <property type="match status" value="1"/>
</dbReference>
<evidence type="ECO:0000259" key="3">
    <source>
        <dbReference type="PROSITE" id="PS50158"/>
    </source>
</evidence>
<keyword evidence="1" id="KW-0479">Metal-binding</keyword>
<gene>
    <name evidence="4" type="ORF">Pfra01_001288900</name>
</gene>
<keyword evidence="5" id="KW-1185">Reference proteome</keyword>
<organism evidence="4 5">
    <name type="scientific">Phytophthora fragariaefolia</name>
    <dbReference type="NCBI Taxonomy" id="1490495"/>
    <lineage>
        <taxon>Eukaryota</taxon>
        <taxon>Sar</taxon>
        <taxon>Stramenopiles</taxon>
        <taxon>Oomycota</taxon>
        <taxon>Peronosporomycetes</taxon>
        <taxon>Peronosporales</taxon>
        <taxon>Peronosporaceae</taxon>
        <taxon>Phytophthora</taxon>
    </lineage>
</organism>
<feature type="domain" description="CCHC-type" evidence="3">
    <location>
        <begin position="114"/>
        <end position="127"/>
    </location>
</feature>
<dbReference type="AlphaFoldDB" id="A0A9W6XLC6"/>
<evidence type="ECO:0000256" key="2">
    <source>
        <dbReference type="SAM" id="MobiDB-lite"/>
    </source>
</evidence>
<proteinExistence type="predicted"/>
<dbReference type="OrthoDB" id="128432at2759"/>
<keyword evidence="1" id="KW-0862">Zinc</keyword>
<dbReference type="GO" id="GO:0008270">
    <property type="term" value="F:zinc ion binding"/>
    <property type="evidence" value="ECO:0007669"/>
    <property type="project" value="UniProtKB-KW"/>
</dbReference>
<sequence>MYRCRANEGALSTHSGSGVLEVEITDQVKPPPLYRQAGRSCMRPKEVSDFTRGTKRKPNRGECAGSSNRIMRPPAIKTVPYGCDDSDDETKAIAAYFNVQVKGARTIKRGDYTCSRCNQIGHNARSCTTSLTEIEESGVSIVPGLYVIGECPFSACGMRDEYEREERLTVWSMVRYDNQCEERP</sequence>
<comment type="caution">
    <text evidence="4">The sequence shown here is derived from an EMBL/GenBank/DDBJ whole genome shotgun (WGS) entry which is preliminary data.</text>
</comment>
<dbReference type="GO" id="GO:0003676">
    <property type="term" value="F:nucleic acid binding"/>
    <property type="evidence" value="ECO:0007669"/>
    <property type="project" value="InterPro"/>
</dbReference>
<dbReference type="PROSITE" id="PS50158">
    <property type="entry name" value="ZF_CCHC"/>
    <property type="match status" value="1"/>
</dbReference>
<name>A0A9W6XLC6_9STRA</name>
<evidence type="ECO:0000313" key="5">
    <source>
        <dbReference type="Proteomes" id="UP001165121"/>
    </source>
</evidence>
<reference evidence="4" key="1">
    <citation type="submission" date="2023-04" db="EMBL/GenBank/DDBJ databases">
        <title>Phytophthora fragariaefolia NBRC 109709.</title>
        <authorList>
            <person name="Ichikawa N."/>
            <person name="Sato H."/>
            <person name="Tonouchi N."/>
        </authorList>
    </citation>
    <scope>NUCLEOTIDE SEQUENCE</scope>
    <source>
        <strain evidence="4">NBRC 109709</strain>
    </source>
</reference>
<dbReference type="EMBL" id="BSXT01001310">
    <property type="protein sequence ID" value="GMF41121.1"/>
    <property type="molecule type" value="Genomic_DNA"/>
</dbReference>
<protein>
    <submittedName>
        <fullName evidence="4">Unnamed protein product</fullName>
    </submittedName>
</protein>
<accession>A0A9W6XLC6</accession>
<evidence type="ECO:0000256" key="1">
    <source>
        <dbReference type="PROSITE-ProRule" id="PRU00047"/>
    </source>
</evidence>
<dbReference type="InterPro" id="IPR001878">
    <property type="entry name" value="Znf_CCHC"/>
</dbReference>
<keyword evidence="1" id="KW-0863">Zinc-finger</keyword>
<dbReference type="InterPro" id="IPR036875">
    <property type="entry name" value="Znf_CCHC_sf"/>
</dbReference>